<keyword evidence="1" id="KW-0677">Repeat</keyword>
<dbReference type="PANTHER" id="PTHR10039:SF14">
    <property type="entry name" value="NACHT DOMAIN-CONTAINING PROTEIN"/>
    <property type="match status" value="1"/>
</dbReference>
<dbReference type="Gene3D" id="3.40.50.300">
    <property type="entry name" value="P-loop containing nucleotide triphosphate hydrolases"/>
    <property type="match status" value="1"/>
</dbReference>
<sequence length="939" mass="105679">MQVTTDMARVNSWLSLKSWLSLSAPGPPRSGPRTEGTCQWLLDHPTYRQWADDRESLMLWVAGRPGSGKSVLAEYLHEQLVAGGPNTLLYRFQRSASATLSTPTSFASSLISQILASPGSHSLVAGVCQRLQDFASQFPQGPQYCSFKTIWEVAALLLRACKARFTIIIDALDECTFGGPLPEISEFANLLRKTECKFVVFTRPEPMVAVALQHELRISMTGTPLDSDIDAFARARYQQLNLPDADANEVVEIARSSNQWSFRWVDLTFRQLAEAAPVGDLPSKMRTLPPTVEGLYRQSLLNSDHTFDRDQLKWQRRLLLMSFQSQRQLKTAEIADALSLSPEEVVTIVSDLCSPFASVSDGVLHLSHPSVREFFEHCERRNDSSLGISASAAHGFLAEQCLACLQGEQYGELGRIRSYLLVNYHENPEVDADAKPREDSFYKYASEFWDYHLVRTAKPSARLLRQASAFLLSRQFAYWSEVSRQRCGQLVQVNAAFTSLTKLRKSLSKRRQELLQLGAYFEGPYSRLATAFESSTLEDVLPWLIRMSLGDFYFFRSLTGQVASTRKQVLDGLQQCLGPEHPLTLTAKSGVAFVRLYEGNMRAGNRMYSEIVVAQREGAGEHSPHCLDAVAFLGQSELFMGDFAKATVTLLKLSADCLTFLGDESWRYLAAQWWHAQAMAYMGQFEDALKIIQSVVDKRYELYGRGDSFGLVAQATLGNIQLLLGRHDQAIAALREPVAWRRETYAPTNAPRIDSELALATAYRAAGRPEDAWRLLMEIEDGTDYLRSFFERYCQLIHLSGLLLADAGRVDEAINLLQDTITQAEHDQINRALLWICLDLATLLRGRNRDGDRDQALANFDNLVRDVSGNSDRGFPDEPDPPNVLHVAEGALVLVRNRKYAEARRLLDAEQLEWRRPSDLWLWVGGHVCTDLIRMRYEA</sequence>
<dbReference type="InterPro" id="IPR056884">
    <property type="entry name" value="NPHP3-like_N"/>
</dbReference>
<dbReference type="Gene3D" id="1.25.40.10">
    <property type="entry name" value="Tetratricopeptide repeat domain"/>
    <property type="match status" value="2"/>
</dbReference>
<feature type="domain" description="Nephrocystin 3-like N-terminal" evidence="2">
    <location>
        <begin position="36"/>
        <end position="200"/>
    </location>
</feature>
<organism evidence="3 4">
    <name type="scientific">Cercophora newfieldiana</name>
    <dbReference type="NCBI Taxonomy" id="92897"/>
    <lineage>
        <taxon>Eukaryota</taxon>
        <taxon>Fungi</taxon>
        <taxon>Dikarya</taxon>
        <taxon>Ascomycota</taxon>
        <taxon>Pezizomycotina</taxon>
        <taxon>Sordariomycetes</taxon>
        <taxon>Sordariomycetidae</taxon>
        <taxon>Sordariales</taxon>
        <taxon>Lasiosphaeriaceae</taxon>
        <taxon>Cercophora</taxon>
    </lineage>
</organism>
<dbReference type="Pfam" id="PF24883">
    <property type="entry name" value="NPHP3_N"/>
    <property type="match status" value="1"/>
</dbReference>
<evidence type="ECO:0000313" key="3">
    <source>
        <dbReference type="EMBL" id="KAK0652770.1"/>
    </source>
</evidence>
<dbReference type="SUPFAM" id="SSF52540">
    <property type="entry name" value="P-loop containing nucleoside triphosphate hydrolases"/>
    <property type="match status" value="1"/>
</dbReference>
<evidence type="ECO:0000256" key="1">
    <source>
        <dbReference type="ARBA" id="ARBA00022737"/>
    </source>
</evidence>
<keyword evidence="4" id="KW-1185">Reference proteome</keyword>
<comment type="caution">
    <text evidence="3">The sequence shown here is derived from an EMBL/GenBank/DDBJ whole genome shotgun (WGS) entry which is preliminary data.</text>
</comment>
<evidence type="ECO:0000313" key="4">
    <source>
        <dbReference type="Proteomes" id="UP001174936"/>
    </source>
</evidence>
<dbReference type="InterPro" id="IPR011990">
    <property type="entry name" value="TPR-like_helical_dom_sf"/>
</dbReference>
<proteinExistence type="predicted"/>
<name>A0AA39YKP3_9PEZI</name>
<evidence type="ECO:0000259" key="2">
    <source>
        <dbReference type="Pfam" id="PF24883"/>
    </source>
</evidence>
<dbReference type="SUPFAM" id="SSF48452">
    <property type="entry name" value="TPR-like"/>
    <property type="match status" value="2"/>
</dbReference>
<dbReference type="InterPro" id="IPR027417">
    <property type="entry name" value="P-loop_NTPase"/>
</dbReference>
<reference evidence="3" key="1">
    <citation type="submission" date="2023-06" db="EMBL/GenBank/DDBJ databases">
        <title>Genome-scale phylogeny and comparative genomics of the fungal order Sordariales.</title>
        <authorList>
            <consortium name="Lawrence Berkeley National Laboratory"/>
            <person name="Hensen N."/>
            <person name="Bonometti L."/>
            <person name="Westerberg I."/>
            <person name="Brannstrom I.O."/>
            <person name="Guillou S."/>
            <person name="Cros-Aarteil S."/>
            <person name="Calhoun S."/>
            <person name="Haridas S."/>
            <person name="Kuo A."/>
            <person name="Mondo S."/>
            <person name="Pangilinan J."/>
            <person name="Riley R."/>
            <person name="Labutti K."/>
            <person name="Andreopoulos B."/>
            <person name="Lipzen A."/>
            <person name="Chen C."/>
            <person name="Yanf M."/>
            <person name="Daum C."/>
            <person name="Ng V."/>
            <person name="Clum A."/>
            <person name="Steindorff A."/>
            <person name="Ohm R."/>
            <person name="Martin F."/>
            <person name="Silar P."/>
            <person name="Natvig D."/>
            <person name="Lalanne C."/>
            <person name="Gautier V."/>
            <person name="Ament-Velasquez S.L."/>
            <person name="Kruys A."/>
            <person name="Hutchinson M.I."/>
            <person name="Powell A.J."/>
            <person name="Barry K."/>
            <person name="Miller A.N."/>
            <person name="Grigoriev I.V."/>
            <person name="Debuchy R."/>
            <person name="Gladieux P."/>
            <person name="Thoren M.H."/>
            <person name="Johannesson H."/>
        </authorList>
    </citation>
    <scope>NUCLEOTIDE SEQUENCE</scope>
    <source>
        <strain evidence="3">SMH2532-1</strain>
    </source>
</reference>
<dbReference type="EMBL" id="JAULSV010000002">
    <property type="protein sequence ID" value="KAK0652770.1"/>
    <property type="molecule type" value="Genomic_DNA"/>
</dbReference>
<dbReference type="Proteomes" id="UP001174936">
    <property type="component" value="Unassembled WGS sequence"/>
</dbReference>
<protein>
    <recommendedName>
        <fullName evidence="2">Nephrocystin 3-like N-terminal domain-containing protein</fullName>
    </recommendedName>
</protein>
<dbReference type="PANTHER" id="PTHR10039">
    <property type="entry name" value="AMELOGENIN"/>
    <property type="match status" value="1"/>
</dbReference>
<accession>A0AA39YKP3</accession>
<gene>
    <name evidence="3" type="ORF">B0T16DRAFT_406779</name>
</gene>
<dbReference type="AlphaFoldDB" id="A0AA39YKP3"/>